<reference evidence="1" key="1">
    <citation type="submission" date="2020-05" db="EMBL/GenBank/DDBJ databases">
        <authorList>
            <person name="Chiriac C."/>
            <person name="Salcher M."/>
            <person name="Ghai R."/>
            <person name="Kavagutti S V."/>
        </authorList>
    </citation>
    <scope>NUCLEOTIDE SEQUENCE</scope>
</reference>
<dbReference type="Gene3D" id="1.10.10.10">
    <property type="entry name" value="Winged helix-like DNA-binding domain superfamily/Winged helix DNA-binding domain"/>
    <property type="match status" value="1"/>
</dbReference>
<protein>
    <submittedName>
        <fullName evidence="1">Uncharacterized protein</fullName>
    </submittedName>
</protein>
<name>A0A6J5R4W9_9CAUD</name>
<proteinExistence type="predicted"/>
<accession>A0A6J5R4W9</accession>
<sequence>MGKLRSGPNPQAYAFLQRLLEQQLIEQRTQEDGTIRYSMTDKGRAEADKFREAA</sequence>
<dbReference type="SUPFAM" id="SSF46785">
    <property type="entry name" value="Winged helix' DNA-binding domain"/>
    <property type="match status" value="1"/>
</dbReference>
<dbReference type="InterPro" id="IPR036390">
    <property type="entry name" value="WH_DNA-bd_sf"/>
</dbReference>
<dbReference type="InterPro" id="IPR036388">
    <property type="entry name" value="WH-like_DNA-bd_sf"/>
</dbReference>
<gene>
    <name evidence="1" type="ORF">UFOVP1167_34</name>
</gene>
<organism evidence="1">
    <name type="scientific">uncultured Caudovirales phage</name>
    <dbReference type="NCBI Taxonomy" id="2100421"/>
    <lineage>
        <taxon>Viruses</taxon>
        <taxon>Duplodnaviria</taxon>
        <taxon>Heunggongvirae</taxon>
        <taxon>Uroviricota</taxon>
        <taxon>Caudoviricetes</taxon>
        <taxon>Peduoviridae</taxon>
        <taxon>Maltschvirus</taxon>
        <taxon>Maltschvirus maltsch</taxon>
    </lineage>
</organism>
<dbReference type="EMBL" id="LR797113">
    <property type="protein sequence ID" value="CAB4187795.1"/>
    <property type="molecule type" value="Genomic_DNA"/>
</dbReference>
<evidence type="ECO:0000313" key="1">
    <source>
        <dbReference type="EMBL" id="CAB4187795.1"/>
    </source>
</evidence>